<feature type="signal peptide" evidence="2">
    <location>
        <begin position="1"/>
        <end position="23"/>
    </location>
</feature>
<comment type="caution">
    <text evidence="3">The sequence shown here is derived from an EMBL/GenBank/DDBJ whole genome shotgun (WGS) entry which is preliminary data.</text>
</comment>
<name>A0ABP7REV1_9BACT</name>
<dbReference type="Proteomes" id="UP001500567">
    <property type="component" value="Unassembled WGS sequence"/>
</dbReference>
<protein>
    <submittedName>
        <fullName evidence="3">Uncharacterized protein</fullName>
    </submittedName>
</protein>
<gene>
    <name evidence="3" type="ORF">GCM10022408_03820</name>
</gene>
<sequence length="101" mass="10909">MDKIPVLLVAGLLLAGGPVRAQAADIAHHGSITGLNDPEPADPRYLPAHELARLKASAWWPEPVVERQKSVRPARRLPKRQLQLPGRLAPTALPDSVPGRP</sequence>
<reference evidence="4" key="1">
    <citation type="journal article" date="2019" name="Int. J. Syst. Evol. Microbiol.">
        <title>The Global Catalogue of Microorganisms (GCM) 10K type strain sequencing project: providing services to taxonomists for standard genome sequencing and annotation.</title>
        <authorList>
            <consortium name="The Broad Institute Genomics Platform"/>
            <consortium name="The Broad Institute Genome Sequencing Center for Infectious Disease"/>
            <person name="Wu L."/>
            <person name="Ma J."/>
        </authorList>
    </citation>
    <scope>NUCLEOTIDE SEQUENCE [LARGE SCALE GENOMIC DNA]</scope>
    <source>
        <strain evidence="4">JCM 17224</strain>
    </source>
</reference>
<accession>A0ABP7REV1</accession>
<keyword evidence="4" id="KW-1185">Reference proteome</keyword>
<dbReference type="EMBL" id="BAABDJ010000002">
    <property type="protein sequence ID" value="GAA3996456.1"/>
    <property type="molecule type" value="Genomic_DNA"/>
</dbReference>
<dbReference type="RefSeq" id="WP_345070604.1">
    <property type="nucleotide sequence ID" value="NZ_BAABDJ010000002.1"/>
</dbReference>
<proteinExistence type="predicted"/>
<organism evidence="3 4">
    <name type="scientific">Hymenobacter fastidiosus</name>
    <dbReference type="NCBI Taxonomy" id="486264"/>
    <lineage>
        <taxon>Bacteria</taxon>
        <taxon>Pseudomonadati</taxon>
        <taxon>Bacteroidota</taxon>
        <taxon>Cytophagia</taxon>
        <taxon>Cytophagales</taxon>
        <taxon>Hymenobacteraceae</taxon>
        <taxon>Hymenobacter</taxon>
    </lineage>
</organism>
<feature type="region of interest" description="Disordered" evidence="1">
    <location>
        <begin position="69"/>
        <end position="101"/>
    </location>
</feature>
<evidence type="ECO:0000256" key="2">
    <source>
        <dbReference type="SAM" id="SignalP"/>
    </source>
</evidence>
<keyword evidence="2" id="KW-0732">Signal</keyword>
<feature type="chain" id="PRO_5046414336" evidence="2">
    <location>
        <begin position="24"/>
        <end position="101"/>
    </location>
</feature>
<evidence type="ECO:0000313" key="3">
    <source>
        <dbReference type="EMBL" id="GAA3996456.1"/>
    </source>
</evidence>
<evidence type="ECO:0000313" key="4">
    <source>
        <dbReference type="Proteomes" id="UP001500567"/>
    </source>
</evidence>
<evidence type="ECO:0000256" key="1">
    <source>
        <dbReference type="SAM" id="MobiDB-lite"/>
    </source>
</evidence>
<feature type="compositionally biased region" description="Basic residues" evidence="1">
    <location>
        <begin position="70"/>
        <end position="79"/>
    </location>
</feature>